<protein>
    <submittedName>
        <fullName evidence="1">DUF4824 family protein</fullName>
    </submittedName>
</protein>
<evidence type="ECO:0000313" key="1">
    <source>
        <dbReference type="EMBL" id="TIH08258.1"/>
    </source>
</evidence>
<keyword evidence="2" id="KW-1185">Reference proteome</keyword>
<accession>A0A4T1ZY20</accession>
<dbReference type="Proteomes" id="UP000307541">
    <property type="component" value="Unassembled WGS sequence"/>
</dbReference>
<dbReference type="RefSeq" id="WP_136664736.1">
    <property type="nucleotide sequence ID" value="NZ_RFLV01000002.1"/>
</dbReference>
<gene>
    <name evidence="1" type="ORF">D8779_12130</name>
</gene>
<dbReference type="InterPro" id="IPR032249">
    <property type="entry name" value="DUF4824"/>
</dbReference>
<dbReference type="EMBL" id="RFLV01000002">
    <property type="protein sequence ID" value="TIH08258.1"/>
    <property type="molecule type" value="Genomic_DNA"/>
</dbReference>
<sequence>MKSLRARYLIAGLVLIGVVNAIVLAGVAWNRQEPAESRLQLSERELGNTYAYWRKDNSSLALRLDYRWPSQVNDDHYYLSISAEKMAELGFDVPTELNEQTVRRYRRQLDRDALLVLELNGPAYQREVALLVAALGEAQRLQKSVPDNKELREAAVHAANALDYEQRRASRLLVVDVGRDQQTLRARYPDRQHYAIVRGIVEVQASSVASEWTGKGEDPRPQSQRWTWQLGGSADTPGAQSLHLPQRWHATFDGLPQQDESLGGDYTNGQKLFAAEVTFGRRLEPWVVELSGRQASKSQPTTKVQ</sequence>
<organism evidence="1 2">
    <name type="scientific">Pseudomonas leptonychotis</name>
    <dbReference type="NCBI Taxonomy" id="2448482"/>
    <lineage>
        <taxon>Bacteria</taxon>
        <taxon>Pseudomonadati</taxon>
        <taxon>Pseudomonadota</taxon>
        <taxon>Gammaproteobacteria</taxon>
        <taxon>Pseudomonadales</taxon>
        <taxon>Pseudomonadaceae</taxon>
        <taxon>Pseudomonas</taxon>
    </lineage>
</organism>
<proteinExistence type="predicted"/>
<reference evidence="1 2" key="1">
    <citation type="submission" date="2018-10" db="EMBL/GenBank/DDBJ databases">
        <title>Pseudomonas leptonychotis sp. nov., isolated from Weddell seals in Antarctica.</title>
        <authorList>
            <person name="Novakova D."/>
            <person name="Svec P."/>
            <person name="Kralova S."/>
            <person name="Kristofova L."/>
            <person name="Zeman M."/>
            <person name="Pantucek R."/>
            <person name="Maslanova I."/>
            <person name="Sedlacek I."/>
        </authorList>
    </citation>
    <scope>NUCLEOTIDE SEQUENCE [LARGE SCALE GENOMIC DNA]</scope>
    <source>
        <strain evidence="1 2">CCM 8849</strain>
    </source>
</reference>
<dbReference type="Pfam" id="PF16106">
    <property type="entry name" value="DUF4824"/>
    <property type="match status" value="1"/>
</dbReference>
<evidence type="ECO:0000313" key="2">
    <source>
        <dbReference type="Proteomes" id="UP000307541"/>
    </source>
</evidence>
<comment type="caution">
    <text evidence="1">The sequence shown here is derived from an EMBL/GenBank/DDBJ whole genome shotgun (WGS) entry which is preliminary data.</text>
</comment>
<name>A0A4T1ZY20_9PSED</name>
<dbReference type="OrthoDB" id="8557961at2"/>
<dbReference type="AlphaFoldDB" id="A0A4T1ZY20"/>